<name>A0A9W9FB15_9EURO</name>
<proteinExistence type="predicted"/>
<dbReference type="AlphaFoldDB" id="A0A9W9FB15"/>
<evidence type="ECO:0000313" key="3">
    <source>
        <dbReference type="Proteomes" id="UP001149165"/>
    </source>
</evidence>
<feature type="region of interest" description="Disordered" evidence="1">
    <location>
        <begin position="26"/>
        <end position="45"/>
    </location>
</feature>
<organism evidence="2 3">
    <name type="scientific">Penicillium angulare</name>
    <dbReference type="NCBI Taxonomy" id="116970"/>
    <lineage>
        <taxon>Eukaryota</taxon>
        <taxon>Fungi</taxon>
        <taxon>Dikarya</taxon>
        <taxon>Ascomycota</taxon>
        <taxon>Pezizomycotina</taxon>
        <taxon>Eurotiomycetes</taxon>
        <taxon>Eurotiomycetidae</taxon>
        <taxon>Eurotiales</taxon>
        <taxon>Aspergillaceae</taxon>
        <taxon>Penicillium</taxon>
    </lineage>
</organism>
<comment type="caution">
    <text evidence="2">The sequence shown here is derived from an EMBL/GenBank/DDBJ whole genome shotgun (WGS) entry which is preliminary data.</text>
</comment>
<reference evidence="2" key="1">
    <citation type="submission" date="2022-11" db="EMBL/GenBank/DDBJ databases">
        <authorList>
            <person name="Petersen C."/>
        </authorList>
    </citation>
    <scope>NUCLEOTIDE SEQUENCE</scope>
    <source>
        <strain evidence="2">IBT 30069</strain>
    </source>
</reference>
<dbReference type="EMBL" id="JAPQKH010000005">
    <property type="protein sequence ID" value="KAJ5096667.1"/>
    <property type="molecule type" value="Genomic_DNA"/>
</dbReference>
<dbReference type="Proteomes" id="UP001149165">
    <property type="component" value="Unassembled WGS sequence"/>
</dbReference>
<keyword evidence="3" id="KW-1185">Reference proteome</keyword>
<evidence type="ECO:0000313" key="2">
    <source>
        <dbReference type="EMBL" id="KAJ5096667.1"/>
    </source>
</evidence>
<gene>
    <name evidence="2" type="ORF">N7456_007388</name>
</gene>
<evidence type="ECO:0000256" key="1">
    <source>
        <dbReference type="SAM" id="MobiDB-lite"/>
    </source>
</evidence>
<feature type="compositionally biased region" description="Basic and acidic residues" evidence="1">
    <location>
        <begin position="26"/>
        <end position="41"/>
    </location>
</feature>
<reference evidence="2" key="2">
    <citation type="journal article" date="2023" name="IMA Fungus">
        <title>Comparative genomic study of the Penicillium genus elucidates a diverse pangenome and 15 lateral gene transfer events.</title>
        <authorList>
            <person name="Petersen C."/>
            <person name="Sorensen T."/>
            <person name="Nielsen M.R."/>
            <person name="Sondergaard T.E."/>
            <person name="Sorensen J.L."/>
            <person name="Fitzpatrick D.A."/>
            <person name="Frisvad J.C."/>
            <person name="Nielsen K.L."/>
        </authorList>
    </citation>
    <scope>NUCLEOTIDE SEQUENCE</scope>
    <source>
        <strain evidence="2">IBT 30069</strain>
    </source>
</reference>
<sequence>MARFPFEASEVTNYVDGEFSLESLKSREANKTPKDNERRTYAEAFKPKKSHDRIWDASGRLYVSEHPTFRINHTRADMPTD</sequence>
<accession>A0A9W9FB15</accession>
<protein>
    <submittedName>
        <fullName evidence="2">Uncharacterized protein</fullName>
    </submittedName>
</protein>